<gene>
    <name evidence="3" type="ORF">ACFQDO_14160</name>
</gene>
<accession>A0ABW1JHD2</accession>
<feature type="transmembrane region" description="Helical" evidence="1">
    <location>
        <begin position="854"/>
        <end position="875"/>
    </location>
</feature>
<keyword evidence="1" id="KW-0472">Membrane</keyword>
<dbReference type="RefSeq" id="WP_345715030.1">
    <property type="nucleotide sequence ID" value="NZ_BAABFP010000002.1"/>
</dbReference>
<feature type="transmembrane region" description="Helical" evidence="1">
    <location>
        <begin position="828"/>
        <end position="848"/>
    </location>
</feature>
<proteinExistence type="predicted"/>
<evidence type="ECO:0000259" key="2">
    <source>
        <dbReference type="Pfam" id="PF07477"/>
    </source>
</evidence>
<reference evidence="4" key="1">
    <citation type="journal article" date="2019" name="Int. J. Syst. Evol. Microbiol.">
        <title>The Global Catalogue of Microorganisms (GCM) 10K type strain sequencing project: providing services to taxonomists for standard genome sequencing and annotation.</title>
        <authorList>
            <consortium name="The Broad Institute Genomics Platform"/>
            <consortium name="The Broad Institute Genome Sequencing Center for Infectious Disease"/>
            <person name="Wu L."/>
            <person name="Ma J."/>
        </authorList>
    </citation>
    <scope>NUCLEOTIDE SEQUENCE [LARGE SCALE GENOMIC DNA]</scope>
    <source>
        <strain evidence="4">KACC 14249</strain>
    </source>
</reference>
<keyword evidence="1" id="KW-1133">Transmembrane helix</keyword>
<keyword evidence="1" id="KW-0812">Transmembrane</keyword>
<dbReference type="SUPFAM" id="SSF51445">
    <property type="entry name" value="(Trans)glycosidases"/>
    <property type="match status" value="1"/>
</dbReference>
<feature type="transmembrane region" description="Helical" evidence="1">
    <location>
        <begin position="987"/>
        <end position="1007"/>
    </location>
</feature>
<feature type="transmembrane region" description="Helical" evidence="1">
    <location>
        <begin position="895"/>
        <end position="916"/>
    </location>
</feature>
<keyword evidence="4" id="KW-1185">Reference proteome</keyword>
<evidence type="ECO:0000256" key="1">
    <source>
        <dbReference type="SAM" id="Phobius"/>
    </source>
</evidence>
<feature type="domain" description="Glycosyl hydrolase family 67 C-terminal" evidence="2">
    <location>
        <begin position="518"/>
        <end position="569"/>
    </location>
</feature>
<evidence type="ECO:0000313" key="3">
    <source>
        <dbReference type="EMBL" id="MFC6008277.1"/>
    </source>
</evidence>
<comment type="caution">
    <text evidence="3">The sequence shown here is derived from an EMBL/GenBank/DDBJ whole genome shotgun (WGS) entry which is preliminary data.</text>
</comment>
<organism evidence="3 4">
    <name type="scientific">Angustibacter luteus</name>
    <dbReference type="NCBI Taxonomy" id="658456"/>
    <lineage>
        <taxon>Bacteria</taxon>
        <taxon>Bacillati</taxon>
        <taxon>Actinomycetota</taxon>
        <taxon>Actinomycetes</taxon>
        <taxon>Kineosporiales</taxon>
        <taxon>Kineosporiaceae</taxon>
    </lineage>
</organism>
<dbReference type="InterPro" id="IPR011099">
    <property type="entry name" value="Glyco_hydro_67_C"/>
</dbReference>
<evidence type="ECO:0000313" key="4">
    <source>
        <dbReference type="Proteomes" id="UP001596189"/>
    </source>
</evidence>
<name>A0ABW1JHD2_9ACTN</name>
<sequence>MPAPRAWPSLVAALVVLLLGAVVAAGLGQALGLSFTPSSTPAPVSLTRDVTPPVPAPRITRIVIPAGERVVLAATAVSDALTARGLPAPTVSTNDPAGADLVVQLGAAVGAGSESFRVSEDQGRYVLEAADPAGAAAGLYAVADRIRSSAAVVTAATNGVVQGPRLGMRLVDSGSVGREADPAAFAAGTDYSLNTDVVAGAVLPRAPWVDAAAVARIDGQFRQLVQHALRQGYNGVVVPGFLEYVTFSGVGDGHDVYPAGDSHVERARAMVAAFGPVFQYAHDMGMRVYLMTDMLAVSPPLEAYLDRTVGGLDVEDPALWSVYQAGLSELFEQMPFVAGLMVRIGEGGAVYQAGWDYSSRLAVTSAASVRAMLEALLQTAGTYDRDLIFRSWTVGVGAVGDLHTNPRSYEAVLGGIDDPHLVVSTKYTMGDFYSHLPLNPTLDLGAQRRIVEFQARREFEGFGALPNDLVAEDQQALQHFLDANPHVEGVWNWTQDGGPLRAGPMTLYLRTGFWQLYDLNSYGVARLAWNPAADPAQITADWVRQVLSADPATAAAVSAALARSREAITRGLYIGPYADKSVKALGLAPPPMMWIFEWDIVTGDSAALDSIYAVSRDDLESAIADGERAADTAAAMRDQVAGTDPATWHSPELYRSMVDSLDYETDLLRTLAAYRTTVLRHAQWLDTGSATAYRQWRAAERRYRAARAQHVARYQGDVDLPAYNFTAADLGSERADRDLAMAWTARGLLVLLLLALGLGSPVGQRVLRRGQAPGAVALRALFVTVTRPWRLAALPSPPGRVDRVLVWALPAAALVLSRTAFTWFAAPAHLVVTLGAWSLFAALLRWAVRGRDPFHLWAALGGVAVLRTVLLLAALAVRGPGRYWFGFWTDPVSRFAYVTVAFAAFCWVFVVAATVLRHRYGLLRGGAGGTVAAAAGLTLAVVAGAVAAIGLERALTVWNDQMALLPWGLSRILGITVYLGIPTSLPAVAAVAGLLVAAVGVAVRILGRRRGAGPLSA</sequence>
<feature type="transmembrane region" description="Helical" evidence="1">
    <location>
        <begin position="928"/>
        <end position="951"/>
    </location>
</feature>
<dbReference type="Proteomes" id="UP001596189">
    <property type="component" value="Unassembled WGS sequence"/>
</dbReference>
<dbReference type="InterPro" id="IPR017853">
    <property type="entry name" value="GH"/>
</dbReference>
<protein>
    <recommendedName>
        <fullName evidence="2">Glycosyl hydrolase family 67 C-terminal domain-containing protein</fullName>
    </recommendedName>
</protein>
<dbReference type="Pfam" id="PF07477">
    <property type="entry name" value="Glyco_hydro_67C"/>
    <property type="match status" value="1"/>
</dbReference>
<dbReference type="EMBL" id="JBHSRD010000004">
    <property type="protein sequence ID" value="MFC6008277.1"/>
    <property type="molecule type" value="Genomic_DNA"/>
</dbReference>